<reference evidence="1" key="1">
    <citation type="journal article" date="2015" name="Nature">
        <title>Complex archaea that bridge the gap between prokaryotes and eukaryotes.</title>
        <authorList>
            <person name="Spang A."/>
            <person name="Saw J.H."/>
            <person name="Jorgensen S.L."/>
            <person name="Zaremba-Niedzwiedzka K."/>
            <person name="Martijn J."/>
            <person name="Lind A.E."/>
            <person name="van Eijk R."/>
            <person name="Schleper C."/>
            <person name="Guy L."/>
            <person name="Ettema T.J."/>
        </authorList>
    </citation>
    <scope>NUCLEOTIDE SEQUENCE</scope>
</reference>
<protein>
    <submittedName>
        <fullName evidence="1">Uncharacterized protein</fullName>
    </submittedName>
</protein>
<dbReference type="EMBL" id="LAZR01039023">
    <property type="protein sequence ID" value="KKL18040.1"/>
    <property type="molecule type" value="Genomic_DNA"/>
</dbReference>
<evidence type="ECO:0000313" key="1">
    <source>
        <dbReference type="EMBL" id="KKL18040.1"/>
    </source>
</evidence>
<dbReference type="AlphaFoldDB" id="A0A0F9B8Q8"/>
<sequence length="71" mass="8287">MKHCGHADHVNPYWNCRHCFVQASAYTFQLKGTGWTPRFNITTDDLPRHDEVIARKREQGLQTLRTSDQDS</sequence>
<proteinExistence type="predicted"/>
<accession>A0A0F9B8Q8</accession>
<comment type="caution">
    <text evidence="1">The sequence shown here is derived from an EMBL/GenBank/DDBJ whole genome shotgun (WGS) entry which is preliminary data.</text>
</comment>
<organism evidence="1">
    <name type="scientific">marine sediment metagenome</name>
    <dbReference type="NCBI Taxonomy" id="412755"/>
    <lineage>
        <taxon>unclassified sequences</taxon>
        <taxon>metagenomes</taxon>
        <taxon>ecological metagenomes</taxon>
    </lineage>
</organism>
<name>A0A0F9B8Q8_9ZZZZ</name>
<gene>
    <name evidence="1" type="ORF">LCGC14_2479520</name>
</gene>